<name>A0A9J6FCJ9_HAELO</name>
<dbReference type="AlphaFoldDB" id="A0A9J6FCJ9"/>
<comment type="caution">
    <text evidence="1">The sequence shown here is derived from an EMBL/GenBank/DDBJ whole genome shotgun (WGS) entry which is preliminary data.</text>
</comment>
<reference evidence="1 2" key="1">
    <citation type="journal article" date="2020" name="Cell">
        <title>Large-Scale Comparative Analyses of Tick Genomes Elucidate Their Genetic Diversity and Vector Capacities.</title>
        <authorList>
            <consortium name="Tick Genome and Microbiome Consortium (TIGMIC)"/>
            <person name="Jia N."/>
            <person name="Wang J."/>
            <person name="Shi W."/>
            <person name="Du L."/>
            <person name="Sun Y."/>
            <person name="Zhan W."/>
            <person name="Jiang J.F."/>
            <person name="Wang Q."/>
            <person name="Zhang B."/>
            <person name="Ji P."/>
            <person name="Bell-Sakyi L."/>
            <person name="Cui X.M."/>
            <person name="Yuan T.T."/>
            <person name="Jiang B.G."/>
            <person name="Yang W.F."/>
            <person name="Lam T.T."/>
            <person name="Chang Q.C."/>
            <person name="Ding S.J."/>
            <person name="Wang X.J."/>
            <person name="Zhu J.G."/>
            <person name="Ruan X.D."/>
            <person name="Zhao L."/>
            <person name="Wei J.T."/>
            <person name="Ye R.Z."/>
            <person name="Que T.C."/>
            <person name="Du C.H."/>
            <person name="Zhou Y.H."/>
            <person name="Cheng J.X."/>
            <person name="Dai P.F."/>
            <person name="Guo W.B."/>
            <person name="Han X.H."/>
            <person name="Huang E.J."/>
            <person name="Li L.F."/>
            <person name="Wei W."/>
            <person name="Gao Y.C."/>
            <person name="Liu J.Z."/>
            <person name="Shao H.Z."/>
            <person name="Wang X."/>
            <person name="Wang C.C."/>
            <person name="Yang T.C."/>
            <person name="Huo Q.B."/>
            <person name="Li W."/>
            <person name="Chen H.Y."/>
            <person name="Chen S.E."/>
            <person name="Zhou L.G."/>
            <person name="Ni X.B."/>
            <person name="Tian J.H."/>
            <person name="Sheng Y."/>
            <person name="Liu T."/>
            <person name="Pan Y.S."/>
            <person name="Xia L.Y."/>
            <person name="Li J."/>
            <person name="Zhao F."/>
            <person name="Cao W.C."/>
        </authorList>
    </citation>
    <scope>NUCLEOTIDE SEQUENCE [LARGE SCALE GENOMIC DNA]</scope>
    <source>
        <strain evidence="1">HaeL-2018</strain>
    </source>
</reference>
<keyword evidence="2" id="KW-1185">Reference proteome</keyword>
<proteinExistence type="predicted"/>
<dbReference type="Proteomes" id="UP000821853">
    <property type="component" value="Chromosome 1"/>
</dbReference>
<dbReference type="OrthoDB" id="10035668at2759"/>
<accession>A0A9J6FCJ9</accession>
<dbReference type="VEuPathDB" id="VectorBase:HLOH_050045"/>
<evidence type="ECO:0008006" key="3">
    <source>
        <dbReference type="Google" id="ProtNLM"/>
    </source>
</evidence>
<organism evidence="1 2">
    <name type="scientific">Haemaphysalis longicornis</name>
    <name type="common">Bush tick</name>
    <dbReference type="NCBI Taxonomy" id="44386"/>
    <lineage>
        <taxon>Eukaryota</taxon>
        <taxon>Metazoa</taxon>
        <taxon>Ecdysozoa</taxon>
        <taxon>Arthropoda</taxon>
        <taxon>Chelicerata</taxon>
        <taxon>Arachnida</taxon>
        <taxon>Acari</taxon>
        <taxon>Parasitiformes</taxon>
        <taxon>Ixodida</taxon>
        <taxon>Ixodoidea</taxon>
        <taxon>Ixodidae</taxon>
        <taxon>Haemaphysalinae</taxon>
        <taxon>Haemaphysalis</taxon>
    </lineage>
</organism>
<dbReference type="EMBL" id="JABSTR010000001">
    <property type="protein sequence ID" value="KAH9360603.1"/>
    <property type="molecule type" value="Genomic_DNA"/>
</dbReference>
<dbReference type="OMA" id="WINNAWE"/>
<gene>
    <name evidence="1" type="ORF">HPB48_007576</name>
</gene>
<protein>
    <recommendedName>
        <fullName evidence="3">DDE-1 domain-containing protein</fullName>
    </recommendedName>
</protein>
<evidence type="ECO:0000313" key="2">
    <source>
        <dbReference type="Proteomes" id="UP000821853"/>
    </source>
</evidence>
<evidence type="ECO:0000313" key="1">
    <source>
        <dbReference type="EMBL" id="KAH9360603.1"/>
    </source>
</evidence>
<sequence length="72" mass="8057">MEDNNRQVTLSGHMKRASVGEVARWINNAWETLPSAAVSRAFLKSCLSNNIDSTDYDMVFVDSDKDTSTDDE</sequence>